<dbReference type="PANTHER" id="PTHR28035">
    <property type="entry name" value="MITOCHONDRIAL DISTRIBUTION AND MORPHOLOGY PROTEIN 10"/>
    <property type="match status" value="1"/>
</dbReference>
<comment type="function">
    <text evidence="6">Component of the ERMES/MDM complex, which serves as a molecular tether to connect the endoplasmic reticulum and mitochondria. Components of this complex are involved in the control of mitochondrial shape and protein biogenesis and may function in phospholipid exchange. MDM10 is involved in the late assembly steps of the general translocase of the mitochondrial outer membrane (TOM complex). Functions in the TOM40-specific route of the assembly of outer membrane beta-barrel proteins, including the association of TOM40 with the receptor TOM22 and small TOM proteins. Can associate with the SAM(core) complex as well as the MDM12-MMM1 complex, both involved in late steps of the major beta-barrel assembly pathway, that is responsible for biogenesis of all outer membrane beta-barrel proteins. May act as a switch that shuttles between both complexes and channels precursor proteins into the TOM40-specific pathway. Plays a role in mitochondrial morphology and in the inheritance of mitochondria.</text>
</comment>
<dbReference type="GO" id="GO:0051654">
    <property type="term" value="P:establishment of mitochondrion localization"/>
    <property type="evidence" value="ECO:0007669"/>
    <property type="project" value="TreeGrafter"/>
</dbReference>
<feature type="compositionally biased region" description="Basic and acidic residues" evidence="7">
    <location>
        <begin position="676"/>
        <end position="687"/>
    </location>
</feature>
<dbReference type="Pfam" id="PF12519">
    <property type="entry name" value="MDM10"/>
    <property type="match status" value="1"/>
</dbReference>
<feature type="region of interest" description="Disordered" evidence="7">
    <location>
        <begin position="658"/>
        <end position="694"/>
    </location>
</feature>
<evidence type="ECO:0000256" key="4">
    <source>
        <dbReference type="ARBA" id="ARBA00023128"/>
    </source>
</evidence>
<dbReference type="GeneID" id="87807088"/>
<keyword evidence="1 6" id="KW-1134">Transmembrane beta strand</keyword>
<evidence type="ECO:0000256" key="3">
    <source>
        <dbReference type="ARBA" id="ARBA00022787"/>
    </source>
</evidence>
<keyword evidence="2 6" id="KW-0812">Transmembrane</keyword>
<comment type="domain">
    <text evidence="6">Lacks alpha-helical transmembrane segments, suggesting that it resides in the membrane via beta-sheet conformations similar to those predicted for other outer membrane proteins and porin.</text>
</comment>
<sequence>MLPFATLLLRSYYEAIGWNEDNLYSNITRSSSALIDFPVPDSLILQLANAPTPIFFTSYALDALPQLNGSLSYLTTSEPLSNIGPSASMPFASVVERFRVPAPPVRPQPKDEIWLGGRQIQGRDYLLYSRLHLPTMHLSGLATTRLTPTLAATCAFVHQPATERPVSPSAAAGRAAGEAAPVPTRAKQPGNVLLSLQHDTGRYSGEYTYSAADGMFGIRQLYNFGWVGDRGETPVAEGADDASRRIDEEEMMDGGLRGRFSLGGEVYLSVKQRSAGLSTGVRFTTLPGSSSPNTPPSPPTTITVLYNPLIGFLSTAYAAQIAPTVSVATRFGVNVYSYESDFAIGGEWWIGRRRGKRGPEAEVELSDEFKAELAKRQLIGGVLRNADEDAEPHDSTFKTELAPLASHKAPPLQPGDKDRDGVLKARLSGNWSIAMLYESRIRNCLVSVGLISDILNGNSRKVVRSVGLEVQYYSRQGFTSSHGRFLASGVDRVETSKLKQMFLPAMTPEAKKLLRDKHYFVSAQLRHYGGEDAQGTFGQGANVLKKALTAGKCDKVPDHIVALERQMHAEWLATQTLDDLASHPQWAMAKYFLDATGKPDRAKTTDVVGFPLPWDSQYRVSQLREAAQRVPGLHEATSRGHSTQTVFIGWDERAVKNAAQGHAADEAAEEAEEEENRNAERDAEHQAYLKKRSKADKAAASPVGQYMVDCERIETGWSVYNLTLLIETTRSPGVYKATFNFGIMEGVMMLSADKGALVPYEGDDEGDFGEDYEDNDVPATGSKRKANGGGGSVPAKTPKTSPADHPTTQLFIVCKSSDTGTGEIQPQVERGTMTFKRGYVSFTGQVGMPCVGSNVPFTARKISDKNIKSRDQWDNYSWAAYEHACNSRW</sequence>
<feature type="region of interest" description="Disordered" evidence="7">
    <location>
        <begin position="165"/>
        <end position="186"/>
    </location>
</feature>
<evidence type="ECO:0000256" key="6">
    <source>
        <dbReference type="HAMAP-Rule" id="MF_03102"/>
    </source>
</evidence>
<keyword evidence="4 6" id="KW-0496">Mitochondrion</keyword>
<protein>
    <recommendedName>
        <fullName evidence="6">Mitochondrial distribution and morphology protein 10</fullName>
    </recommendedName>
    <alternativeName>
        <fullName evidence="6">Mitochondrial inheritance component MDM10</fullName>
    </alternativeName>
</protein>
<feature type="compositionally biased region" description="Low complexity" evidence="7">
    <location>
        <begin position="165"/>
        <end position="183"/>
    </location>
</feature>
<dbReference type="GO" id="GO:0045040">
    <property type="term" value="P:protein insertion into mitochondrial outer membrane"/>
    <property type="evidence" value="ECO:0007669"/>
    <property type="project" value="UniProtKB-UniRule"/>
</dbReference>
<evidence type="ECO:0000313" key="9">
    <source>
        <dbReference type="Proteomes" id="UP000827549"/>
    </source>
</evidence>
<dbReference type="GO" id="GO:1990456">
    <property type="term" value="P:mitochondrion-endoplasmic reticulum membrane tethering"/>
    <property type="evidence" value="ECO:0007669"/>
    <property type="project" value="UniProtKB-UniRule"/>
</dbReference>
<comment type="subcellular location">
    <subcellularLocation>
        <location evidence="6">Mitochondrion outer membrane</location>
        <topology evidence="6">Multi-pass membrane protein</topology>
    </subcellularLocation>
    <text evidence="6">The ERMES/MDM complex localizes to a few discrete foci (around 10 per single cell), that represent mitochondria-endoplasmic reticulum junctions. These foci are often found next to mtDNA nucleoids.</text>
</comment>
<keyword evidence="3 6" id="KW-1000">Mitochondrion outer membrane</keyword>
<keyword evidence="5 6" id="KW-0472">Membrane</keyword>
<reference evidence="8" key="1">
    <citation type="submission" date="2023-10" db="EMBL/GenBank/DDBJ databases">
        <authorList>
            <person name="Noh H."/>
        </authorList>
    </citation>
    <scope>NUCLEOTIDE SEQUENCE</scope>
    <source>
        <strain evidence="8">DUCC4014</strain>
    </source>
</reference>
<evidence type="ECO:0000313" key="8">
    <source>
        <dbReference type="EMBL" id="WOO80331.1"/>
    </source>
</evidence>
<feature type="region of interest" description="Disordered" evidence="7">
    <location>
        <begin position="761"/>
        <end position="804"/>
    </location>
</feature>
<feature type="compositionally biased region" description="Acidic residues" evidence="7">
    <location>
        <begin position="761"/>
        <end position="776"/>
    </location>
</feature>
<feature type="compositionally biased region" description="Acidic residues" evidence="7">
    <location>
        <begin position="666"/>
        <end position="675"/>
    </location>
</feature>
<gene>
    <name evidence="6 8" type="primary">MDM10</name>
    <name evidence="8" type="ORF">LOC62_03G003847</name>
</gene>
<proteinExistence type="inferred from homology"/>
<dbReference type="GO" id="GO:0032865">
    <property type="term" value="C:ERMES complex"/>
    <property type="evidence" value="ECO:0007669"/>
    <property type="project" value="UniProtKB-UniRule"/>
</dbReference>
<accession>A0AAF0Y998</accession>
<dbReference type="GO" id="GO:0070096">
    <property type="term" value="P:mitochondrial outer membrane translocase complex assembly"/>
    <property type="evidence" value="ECO:0007669"/>
    <property type="project" value="UniProtKB-UniRule"/>
</dbReference>
<dbReference type="InterPro" id="IPR027539">
    <property type="entry name" value="Mdm10"/>
</dbReference>
<dbReference type="GO" id="GO:0001401">
    <property type="term" value="C:SAM complex"/>
    <property type="evidence" value="ECO:0007669"/>
    <property type="project" value="TreeGrafter"/>
</dbReference>
<dbReference type="Proteomes" id="UP000827549">
    <property type="component" value="Chromosome 3"/>
</dbReference>
<comment type="similarity">
    <text evidence="6">Belongs to the MDM10 family.</text>
</comment>
<dbReference type="EMBL" id="CP086716">
    <property type="protein sequence ID" value="WOO80331.1"/>
    <property type="molecule type" value="Genomic_DNA"/>
</dbReference>
<evidence type="ECO:0000256" key="7">
    <source>
        <dbReference type="SAM" id="MobiDB-lite"/>
    </source>
</evidence>
<evidence type="ECO:0000256" key="2">
    <source>
        <dbReference type="ARBA" id="ARBA00022692"/>
    </source>
</evidence>
<organism evidence="8 9">
    <name type="scientific">Vanrija pseudolonga</name>
    <dbReference type="NCBI Taxonomy" id="143232"/>
    <lineage>
        <taxon>Eukaryota</taxon>
        <taxon>Fungi</taxon>
        <taxon>Dikarya</taxon>
        <taxon>Basidiomycota</taxon>
        <taxon>Agaricomycotina</taxon>
        <taxon>Tremellomycetes</taxon>
        <taxon>Trichosporonales</taxon>
        <taxon>Trichosporonaceae</taxon>
        <taxon>Vanrija</taxon>
    </lineage>
</organism>
<evidence type="ECO:0000256" key="1">
    <source>
        <dbReference type="ARBA" id="ARBA00022452"/>
    </source>
</evidence>
<evidence type="ECO:0000256" key="5">
    <source>
        <dbReference type="ARBA" id="ARBA00023136"/>
    </source>
</evidence>
<dbReference type="HAMAP" id="MF_03102">
    <property type="entry name" value="Mdm10"/>
    <property type="match status" value="1"/>
</dbReference>
<dbReference type="PANTHER" id="PTHR28035:SF1">
    <property type="entry name" value="MITOCHONDRIAL DISTRIBUTION AND MORPHOLOGY PROTEIN 10"/>
    <property type="match status" value="1"/>
</dbReference>
<comment type="subunit">
    <text evidence="6">Component of the ER-mitochondria encounter structure (ERMES) or MDM complex, composed of MMM1, MDM10, MDM12 and MDM34. Associates with the mitochondrial outer membrane sorting assembly machinery SAM(core) complex.</text>
</comment>
<keyword evidence="9" id="KW-1185">Reference proteome</keyword>
<dbReference type="RefSeq" id="XP_062626363.1">
    <property type="nucleotide sequence ID" value="XM_062770379.1"/>
</dbReference>
<dbReference type="GO" id="GO:0015914">
    <property type="term" value="P:phospholipid transport"/>
    <property type="evidence" value="ECO:0007669"/>
    <property type="project" value="TreeGrafter"/>
</dbReference>
<dbReference type="AlphaFoldDB" id="A0AAF0Y998"/>
<name>A0AAF0Y998_9TREE</name>